<protein>
    <submittedName>
        <fullName evidence="1">Uncharacterized protein</fullName>
    </submittedName>
</protein>
<dbReference type="EMBL" id="JAFCIX010000495">
    <property type="protein sequence ID" value="KAH6588673.1"/>
    <property type="molecule type" value="Genomic_DNA"/>
</dbReference>
<dbReference type="Proteomes" id="UP001648503">
    <property type="component" value="Unassembled WGS sequence"/>
</dbReference>
<keyword evidence="2" id="KW-1185">Reference proteome</keyword>
<sequence>MGSKAERFKSPLAATGFIGPGSYEINQSSCMQAKVMTKPTSVLGVCLNRAIRFPEIKVNAPGVGKYNSETFIDLLNARCTSTRPPLCSRETKDFLRHQMENKTCTACPGPGSYDANYAIGRNVSNDHSFAMLKSNQLKKRQLGNSMQIDKLRRLVEKDDIFTDKLACRRMAYLSLYYD</sequence>
<accession>A0ABQ8EY46</accession>
<dbReference type="PANTHER" id="PTHR31508">
    <property type="entry name" value="PROTEIN PITCHFORK"/>
    <property type="match status" value="1"/>
</dbReference>
<name>A0ABQ8EY46_9FUNG</name>
<dbReference type="InterPro" id="IPR033602">
    <property type="entry name" value="CIMAP3"/>
</dbReference>
<proteinExistence type="predicted"/>
<comment type="caution">
    <text evidence="1">The sequence shown here is derived from an EMBL/GenBank/DDBJ whole genome shotgun (WGS) entry which is preliminary data.</text>
</comment>
<dbReference type="Pfam" id="PF07004">
    <property type="entry name" value="SHIPPO-rpt"/>
    <property type="match status" value="2"/>
</dbReference>
<evidence type="ECO:0000313" key="2">
    <source>
        <dbReference type="Proteomes" id="UP001648503"/>
    </source>
</evidence>
<gene>
    <name evidence="1" type="ORF">BASA50_010542</name>
</gene>
<evidence type="ECO:0000313" key="1">
    <source>
        <dbReference type="EMBL" id="KAH6588673.1"/>
    </source>
</evidence>
<organism evidence="1 2">
    <name type="scientific">Batrachochytrium salamandrivorans</name>
    <dbReference type="NCBI Taxonomy" id="1357716"/>
    <lineage>
        <taxon>Eukaryota</taxon>
        <taxon>Fungi</taxon>
        <taxon>Fungi incertae sedis</taxon>
        <taxon>Chytridiomycota</taxon>
        <taxon>Chytridiomycota incertae sedis</taxon>
        <taxon>Chytridiomycetes</taxon>
        <taxon>Rhizophydiales</taxon>
        <taxon>Rhizophydiales incertae sedis</taxon>
        <taxon>Batrachochytrium</taxon>
    </lineage>
</organism>
<reference evidence="1 2" key="1">
    <citation type="submission" date="2021-02" db="EMBL/GenBank/DDBJ databases">
        <title>Variation within the Batrachochytrium salamandrivorans European outbreak.</title>
        <authorList>
            <person name="Kelly M."/>
            <person name="Pasmans F."/>
            <person name="Shea T.P."/>
            <person name="Munoz J.F."/>
            <person name="Carranza S."/>
            <person name="Cuomo C.A."/>
            <person name="Martel A."/>
        </authorList>
    </citation>
    <scope>NUCLEOTIDE SEQUENCE [LARGE SCALE GENOMIC DNA]</scope>
    <source>
        <strain evidence="1 2">AMFP18/2</strain>
    </source>
</reference>
<dbReference type="InterPro" id="IPR010736">
    <property type="entry name" value="SHIPPO-rpt"/>
</dbReference>
<dbReference type="PANTHER" id="PTHR31508:SF2">
    <property type="entry name" value="PROTEIN PITCHFORK"/>
    <property type="match status" value="1"/>
</dbReference>